<keyword evidence="2" id="KW-1185">Reference proteome</keyword>
<gene>
    <name evidence="1" type="ORF">ON753_21815</name>
</gene>
<evidence type="ECO:0000313" key="2">
    <source>
        <dbReference type="Proteomes" id="UP001300261"/>
    </source>
</evidence>
<proteinExistence type="predicted"/>
<reference evidence="1 2" key="1">
    <citation type="journal article" date="2016" name="Int. J. Syst. Evol. Microbiol.">
        <title>Labrenzia salina sp. nov., isolated from the rhizosphere of the halophyte Arthrocnemum macrostachyum.</title>
        <authorList>
            <person name="Camacho M."/>
            <person name="Redondo-Gomez S."/>
            <person name="Rodriguez-Llorente I."/>
            <person name="Rohde M."/>
            <person name="Sproer C."/>
            <person name="Schumann P."/>
            <person name="Klenk H.P."/>
            <person name="Montero-Calasanz M.D.C."/>
        </authorList>
    </citation>
    <scope>NUCLEOTIDE SEQUENCE [LARGE SCALE GENOMIC DNA]</scope>
    <source>
        <strain evidence="1 2">DSM 29163</strain>
    </source>
</reference>
<accession>A0ABT3R796</accession>
<comment type="caution">
    <text evidence="1">The sequence shown here is derived from an EMBL/GenBank/DDBJ whole genome shotgun (WGS) entry which is preliminary data.</text>
</comment>
<organism evidence="1 2">
    <name type="scientific">Roseibium salinum</name>
    <dbReference type="NCBI Taxonomy" id="1604349"/>
    <lineage>
        <taxon>Bacteria</taxon>
        <taxon>Pseudomonadati</taxon>
        <taxon>Pseudomonadota</taxon>
        <taxon>Alphaproteobacteria</taxon>
        <taxon>Hyphomicrobiales</taxon>
        <taxon>Stappiaceae</taxon>
        <taxon>Roseibium</taxon>
    </lineage>
</organism>
<name>A0ABT3R796_9HYPH</name>
<sequence length="87" mass="9391">MTQIGLCGAGEATIMHCETEIASGRYGWAGRALSPDPRGAAAGGIAALQNFLMLCGNRIQNRKGAPFPDRRAFSRRRFGVQKLIDIK</sequence>
<protein>
    <submittedName>
        <fullName evidence="1">Uncharacterized protein</fullName>
    </submittedName>
</protein>
<dbReference type="EMBL" id="JAPEVI010000003">
    <property type="protein sequence ID" value="MCX2724975.1"/>
    <property type="molecule type" value="Genomic_DNA"/>
</dbReference>
<dbReference type="Proteomes" id="UP001300261">
    <property type="component" value="Unassembled WGS sequence"/>
</dbReference>
<dbReference type="RefSeq" id="WP_265965421.1">
    <property type="nucleotide sequence ID" value="NZ_JAPEVI010000003.1"/>
</dbReference>
<evidence type="ECO:0000313" key="1">
    <source>
        <dbReference type="EMBL" id="MCX2724975.1"/>
    </source>
</evidence>